<dbReference type="GO" id="GO:0009146">
    <property type="term" value="P:purine nucleoside triphosphate catabolic process"/>
    <property type="evidence" value="ECO:0007669"/>
    <property type="project" value="UniProtKB-UniRule"/>
</dbReference>
<feature type="binding site" evidence="10">
    <location>
        <position position="177"/>
    </location>
    <ligand>
        <name>substrate</name>
    </ligand>
</feature>
<dbReference type="OrthoDB" id="9807456at2"/>
<evidence type="ECO:0000256" key="11">
    <source>
        <dbReference type="RuleBase" id="RU003781"/>
    </source>
</evidence>
<organism evidence="12 13">
    <name type="scientific">Rhodocyclus tenuis</name>
    <name type="common">Rhodospirillum tenue</name>
    <dbReference type="NCBI Taxonomy" id="1066"/>
    <lineage>
        <taxon>Bacteria</taxon>
        <taxon>Pseudomonadati</taxon>
        <taxon>Pseudomonadota</taxon>
        <taxon>Betaproteobacteria</taxon>
        <taxon>Rhodocyclales</taxon>
        <taxon>Rhodocyclaceae</taxon>
        <taxon>Rhodocyclus</taxon>
    </lineage>
</organism>
<dbReference type="Proteomes" id="UP000587070">
    <property type="component" value="Unassembled WGS sequence"/>
</dbReference>
<dbReference type="InterPro" id="IPR020922">
    <property type="entry name" value="dITP/XTP_pyrophosphatase"/>
</dbReference>
<feature type="active site" description="Proton acceptor" evidence="10">
    <location>
        <position position="68"/>
    </location>
</feature>
<evidence type="ECO:0000313" key="12">
    <source>
        <dbReference type="EMBL" id="MBB4246456.1"/>
    </source>
</evidence>
<keyword evidence="4 10" id="KW-0547">Nucleotide-binding</keyword>
<feature type="binding site" evidence="10">
    <location>
        <begin position="154"/>
        <end position="157"/>
    </location>
    <ligand>
        <name>substrate</name>
    </ligand>
</feature>
<dbReference type="EMBL" id="JACIGE010000002">
    <property type="protein sequence ID" value="MBB4246456.1"/>
    <property type="molecule type" value="Genomic_DNA"/>
</dbReference>
<dbReference type="InterPro" id="IPR029001">
    <property type="entry name" value="ITPase-like_fam"/>
</dbReference>
<keyword evidence="13" id="KW-1185">Reference proteome</keyword>
<evidence type="ECO:0000256" key="8">
    <source>
        <dbReference type="ARBA" id="ARBA00051875"/>
    </source>
</evidence>
<comment type="catalytic activity">
    <reaction evidence="9 10">
        <text>XTP + H2O = XMP + diphosphate + H(+)</text>
        <dbReference type="Rhea" id="RHEA:28610"/>
        <dbReference type="ChEBI" id="CHEBI:15377"/>
        <dbReference type="ChEBI" id="CHEBI:15378"/>
        <dbReference type="ChEBI" id="CHEBI:33019"/>
        <dbReference type="ChEBI" id="CHEBI:57464"/>
        <dbReference type="ChEBI" id="CHEBI:61314"/>
        <dbReference type="EC" id="3.6.1.66"/>
    </reaction>
</comment>
<protein>
    <recommendedName>
        <fullName evidence="10">dITP/XTP pyrophosphatase</fullName>
        <ecNumber evidence="10">3.6.1.66</ecNumber>
    </recommendedName>
    <alternativeName>
        <fullName evidence="10">Non-canonical purine NTP pyrophosphatase</fullName>
    </alternativeName>
    <alternativeName>
        <fullName evidence="10">Non-standard purine NTP pyrophosphatase</fullName>
    </alternativeName>
    <alternativeName>
        <fullName evidence="10">Nucleoside-triphosphate diphosphatase</fullName>
    </alternativeName>
    <alternativeName>
        <fullName evidence="10">Nucleoside-triphosphate pyrophosphatase</fullName>
        <shortName evidence="10">NTPase</shortName>
    </alternativeName>
</protein>
<feature type="binding site" evidence="10">
    <location>
        <begin position="7"/>
        <end position="12"/>
    </location>
    <ligand>
        <name>substrate</name>
    </ligand>
</feature>
<feature type="binding site" evidence="10">
    <location>
        <begin position="182"/>
        <end position="183"/>
    </location>
    <ligand>
        <name>substrate</name>
    </ligand>
</feature>
<dbReference type="FunFam" id="3.90.950.10:FF:000001">
    <property type="entry name" value="dITP/XTP pyrophosphatase"/>
    <property type="match status" value="1"/>
</dbReference>
<keyword evidence="6 10" id="KW-0460">Magnesium</keyword>
<dbReference type="InterPro" id="IPR002637">
    <property type="entry name" value="RdgB/HAM1"/>
</dbReference>
<dbReference type="GO" id="GO:0036222">
    <property type="term" value="F:XTP diphosphatase activity"/>
    <property type="evidence" value="ECO:0007669"/>
    <property type="project" value="UniProtKB-UniRule"/>
</dbReference>
<evidence type="ECO:0000256" key="3">
    <source>
        <dbReference type="ARBA" id="ARBA00022723"/>
    </source>
</evidence>
<accession>A0A840G3E8</accession>
<dbReference type="AlphaFoldDB" id="A0A840G3E8"/>
<dbReference type="Pfam" id="PF01725">
    <property type="entry name" value="Ham1p_like"/>
    <property type="match status" value="1"/>
</dbReference>
<feature type="binding site" evidence="10">
    <location>
        <position position="68"/>
    </location>
    <ligand>
        <name>Mg(2+)</name>
        <dbReference type="ChEBI" id="CHEBI:18420"/>
    </ligand>
</feature>
<keyword evidence="3 10" id="KW-0479">Metal-binding</keyword>
<dbReference type="EC" id="3.6.1.66" evidence="10"/>
<gene>
    <name evidence="12" type="ORF">GGD90_000813</name>
</gene>
<evidence type="ECO:0000256" key="10">
    <source>
        <dbReference type="HAMAP-Rule" id="MF_01405"/>
    </source>
</evidence>
<comment type="subunit">
    <text evidence="2 10">Homodimer.</text>
</comment>
<evidence type="ECO:0000256" key="6">
    <source>
        <dbReference type="ARBA" id="ARBA00022842"/>
    </source>
</evidence>
<evidence type="ECO:0000256" key="7">
    <source>
        <dbReference type="ARBA" id="ARBA00023080"/>
    </source>
</evidence>
<dbReference type="CDD" id="cd00515">
    <property type="entry name" value="HAM1"/>
    <property type="match status" value="1"/>
</dbReference>
<evidence type="ECO:0000256" key="1">
    <source>
        <dbReference type="ARBA" id="ARBA00008023"/>
    </source>
</evidence>
<comment type="similarity">
    <text evidence="1 10 11">Belongs to the HAM1 NTPase family.</text>
</comment>
<dbReference type="SUPFAM" id="SSF52972">
    <property type="entry name" value="ITPase-like"/>
    <property type="match status" value="1"/>
</dbReference>
<evidence type="ECO:0000256" key="4">
    <source>
        <dbReference type="ARBA" id="ARBA00022741"/>
    </source>
</evidence>
<feature type="binding site" evidence="10">
    <location>
        <position position="69"/>
    </location>
    <ligand>
        <name>substrate</name>
    </ligand>
</feature>
<dbReference type="GO" id="GO:0046872">
    <property type="term" value="F:metal ion binding"/>
    <property type="evidence" value="ECO:0007669"/>
    <property type="project" value="UniProtKB-KW"/>
</dbReference>
<reference evidence="12 13" key="1">
    <citation type="submission" date="2020-08" db="EMBL/GenBank/DDBJ databases">
        <title>Genome sequencing of Purple Non-Sulfur Bacteria from various extreme environments.</title>
        <authorList>
            <person name="Mayer M."/>
        </authorList>
    </citation>
    <scope>NUCLEOTIDE SEQUENCE [LARGE SCALE GENOMIC DNA]</scope>
    <source>
        <strain evidence="12 13">2761</strain>
    </source>
</reference>
<dbReference type="GO" id="GO:0035870">
    <property type="term" value="F:dITP diphosphatase activity"/>
    <property type="evidence" value="ECO:0007669"/>
    <property type="project" value="UniProtKB-UniRule"/>
</dbReference>
<evidence type="ECO:0000256" key="2">
    <source>
        <dbReference type="ARBA" id="ARBA00011738"/>
    </source>
</evidence>
<keyword evidence="7 10" id="KW-0546">Nucleotide metabolism</keyword>
<name>A0A840G3E8_RHOTE</name>
<evidence type="ECO:0000256" key="5">
    <source>
        <dbReference type="ARBA" id="ARBA00022801"/>
    </source>
</evidence>
<dbReference type="GO" id="GO:0017111">
    <property type="term" value="F:ribonucleoside triphosphate phosphatase activity"/>
    <property type="evidence" value="ECO:0007669"/>
    <property type="project" value="InterPro"/>
</dbReference>
<comment type="caution">
    <text evidence="12">The sequence shown here is derived from an EMBL/GenBank/DDBJ whole genome shotgun (WGS) entry which is preliminary data.</text>
</comment>
<sequence length="198" mass="20985">MKLVLASNNAKKLGELHAILAPLGWELIAQGELGVSEAEEPYCTFVENALAKARHAARVTGLPALADDSGLCVDALGGAPGVLSARYGGEPKSDARNNEKLLAELAALGPGVSRRAHFVCVIVFVRSADDPQPLIAEGEWHGELLPAADGDGGFGYDPLLWITDCQASVANLPAAEKHRRSHRGQALARLVERLRQRG</sequence>
<dbReference type="GO" id="GO:0009117">
    <property type="term" value="P:nucleotide metabolic process"/>
    <property type="evidence" value="ECO:0007669"/>
    <property type="project" value="UniProtKB-KW"/>
</dbReference>
<comment type="catalytic activity">
    <reaction evidence="10">
        <text>ITP + H2O = IMP + diphosphate + H(+)</text>
        <dbReference type="Rhea" id="RHEA:29399"/>
        <dbReference type="ChEBI" id="CHEBI:15377"/>
        <dbReference type="ChEBI" id="CHEBI:15378"/>
        <dbReference type="ChEBI" id="CHEBI:33019"/>
        <dbReference type="ChEBI" id="CHEBI:58053"/>
        <dbReference type="ChEBI" id="CHEBI:61402"/>
        <dbReference type="EC" id="3.6.1.66"/>
    </reaction>
</comment>
<dbReference type="PANTHER" id="PTHR11067:SF9">
    <property type="entry name" value="INOSINE TRIPHOSPHATE PYROPHOSPHATASE"/>
    <property type="match status" value="1"/>
</dbReference>
<evidence type="ECO:0000313" key="13">
    <source>
        <dbReference type="Proteomes" id="UP000587070"/>
    </source>
</evidence>
<keyword evidence="5 10" id="KW-0378">Hydrolase</keyword>
<feature type="binding site" evidence="10">
    <location>
        <position position="39"/>
    </location>
    <ligand>
        <name>Mg(2+)</name>
        <dbReference type="ChEBI" id="CHEBI:18420"/>
    </ligand>
</feature>
<dbReference type="GO" id="GO:0000166">
    <property type="term" value="F:nucleotide binding"/>
    <property type="evidence" value="ECO:0007669"/>
    <property type="project" value="UniProtKB-KW"/>
</dbReference>
<comment type="cofactor">
    <cofactor evidence="10">
        <name>Mg(2+)</name>
        <dbReference type="ChEBI" id="CHEBI:18420"/>
    </cofactor>
    <text evidence="10">Binds 1 Mg(2+) ion per subunit.</text>
</comment>
<dbReference type="RefSeq" id="WP_153114528.1">
    <property type="nucleotide sequence ID" value="NZ_JACIGE010000002.1"/>
</dbReference>
<dbReference type="NCBIfam" id="TIGR00042">
    <property type="entry name" value="RdgB/HAM1 family non-canonical purine NTP pyrophosphatase"/>
    <property type="match status" value="1"/>
</dbReference>
<dbReference type="GO" id="GO:0005829">
    <property type="term" value="C:cytosol"/>
    <property type="evidence" value="ECO:0007669"/>
    <property type="project" value="TreeGrafter"/>
</dbReference>
<comment type="catalytic activity">
    <reaction evidence="8 10">
        <text>dITP + H2O = dIMP + diphosphate + H(+)</text>
        <dbReference type="Rhea" id="RHEA:28342"/>
        <dbReference type="ChEBI" id="CHEBI:15377"/>
        <dbReference type="ChEBI" id="CHEBI:15378"/>
        <dbReference type="ChEBI" id="CHEBI:33019"/>
        <dbReference type="ChEBI" id="CHEBI:61194"/>
        <dbReference type="ChEBI" id="CHEBI:61382"/>
        <dbReference type="EC" id="3.6.1.66"/>
    </reaction>
</comment>
<proteinExistence type="inferred from homology"/>
<dbReference type="GO" id="GO:0036220">
    <property type="term" value="F:ITP diphosphatase activity"/>
    <property type="evidence" value="ECO:0007669"/>
    <property type="project" value="UniProtKB-UniRule"/>
</dbReference>
<dbReference type="HAMAP" id="MF_01405">
    <property type="entry name" value="Non_canon_purine_NTPase"/>
    <property type="match status" value="1"/>
</dbReference>
<evidence type="ECO:0000256" key="9">
    <source>
        <dbReference type="ARBA" id="ARBA00052017"/>
    </source>
</evidence>
<dbReference type="PANTHER" id="PTHR11067">
    <property type="entry name" value="INOSINE TRIPHOSPHATE PYROPHOSPHATASE/HAM1 PROTEIN"/>
    <property type="match status" value="1"/>
</dbReference>
<comment type="function">
    <text evidence="10">Pyrophosphatase that catalyzes the hydrolysis of nucleoside triphosphates to their monophosphate derivatives, with a high preference for the non-canonical purine nucleotides XTP (xanthosine triphosphate), dITP (deoxyinosine triphosphate) and ITP. Seems to function as a house-cleaning enzyme that removes non-canonical purine nucleotides from the nucleotide pool, thus preventing their incorporation into DNA/RNA and avoiding chromosomal lesions.</text>
</comment>
<dbReference type="Gene3D" id="3.90.950.10">
    <property type="match status" value="1"/>
</dbReference>